<organism evidence="1 2">
    <name type="scientific">Cichorium intybus</name>
    <name type="common">Chicory</name>
    <dbReference type="NCBI Taxonomy" id="13427"/>
    <lineage>
        <taxon>Eukaryota</taxon>
        <taxon>Viridiplantae</taxon>
        <taxon>Streptophyta</taxon>
        <taxon>Embryophyta</taxon>
        <taxon>Tracheophyta</taxon>
        <taxon>Spermatophyta</taxon>
        <taxon>Magnoliopsida</taxon>
        <taxon>eudicotyledons</taxon>
        <taxon>Gunneridae</taxon>
        <taxon>Pentapetalae</taxon>
        <taxon>asterids</taxon>
        <taxon>campanulids</taxon>
        <taxon>Asterales</taxon>
        <taxon>Asteraceae</taxon>
        <taxon>Cichorioideae</taxon>
        <taxon>Cichorieae</taxon>
        <taxon>Cichoriinae</taxon>
        <taxon>Cichorium</taxon>
    </lineage>
</organism>
<proteinExistence type="predicted"/>
<evidence type="ECO:0000313" key="1">
    <source>
        <dbReference type="EMBL" id="KAI3740159.1"/>
    </source>
</evidence>
<accession>A0ACB9D0R9</accession>
<gene>
    <name evidence="1" type="ORF">L2E82_30581</name>
</gene>
<name>A0ACB9D0R9_CICIN</name>
<sequence length="458" mass="51571">MFNPKSLKSVANGDMVNHIISSIEHCSPTVAPPTPSSLYLQKHLRTIHLPPCTLSHYFGWTELQAFLVGNLDNAMIEVVVSGGGATCKGRKGGLKRALGKSKPGFKIASCYLQLVCFHRSSQASVGVVEKWGRLEKLAEPGLNFFNPCAASMSPVFSPPGSSRLKSKSRPKPRLYFVICKKLEPGFIFLEYAWNNESFDMLNFCFAGQRVCSDNFFNSILIVRAQVPRMALDQLFEQKDEVAKTVLQELQKVMGEYGYNIEHILNPFVRRAMNEINAAQRLQLASVYKGEADKISQRRRLLHGVLKEASGAVYHPLNLYLTHPVLDRVFGFKELKETRTRSGVSCEGYSDREAELGLEREILMFMKNSSNPNEFPTKKQLSDAGRIDLVDAISKTGGWLALVWDYSDDENDFENYNFDHTTDLQTTPENFQQRQDPYDNFPDFLDTSHQSASPSGRSL</sequence>
<evidence type="ECO:0000313" key="2">
    <source>
        <dbReference type="Proteomes" id="UP001055811"/>
    </source>
</evidence>
<dbReference type="EMBL" id="CM042013">
    <property type="protein sequence ID" value="KAI3740159.1"/>
    <property type="molecule type" value="Genomic_DNA"/>
</dbReference>
<reference evidence="1 2" key="2">
    <citation type="journal article" date="2022" name="Mol. Ecol. Resour.">
        <title>The genomes of chicory, endive, great burdock and yacon provide insights into Asteraceae paleo-polyploidization history and plant inulin production.</title>
        <authorList>
            <person name="Fan W."/>
            <person name="Wang S."/>
            <person name="Wang H."/>
            <person name="Wang A."/>
            <person name="Jiang F."/>
            <person name="Liu H."/>
            <person name="Zhao H."/>
            <person name="Xu D."/>
            <person name="Zhang Y."/>
        </authorList>
    </citation>
    <scope>NUCLEOTIDE SEQUENCE [LARGE SCALE GENOMIC DNA]</scope>
    <source>
        <strain evidence="2">cv. Punajuju</strain>
        <tissue evidence="1">Leaves</tissue>
    </source>
</reference>
<comment type="caution">
    <text evidence="1">The sequence shown here is derived from an EMBL/GenBank/DDBJ whole genome shotgun (WGS) entry which is preliminary data.</text>
</comment>
<reference evidence="2" key="1">
    <citation type="journal article" date="2022" name="Mol. Ecol. Resour.">
        <title>The genomes of chicory, endive, great burdock and yacon provide insights into Asteraceae palaeo-polyploidization history and plant inulin production.</title>
        <authorList>
            <person name="Fan W."/>
            <person name="Wang S."/>
            <person name="Wang H."/>
            <person name="Wang A."/>
            <person name="Jiang F."/>
            <person name="Liu H."/>
            <person name="Zhao H."/>
            <person name="Xu D."/>
            <person name="Zhang Y."/>
        </authorList>
    </citation>
    <scope>NUCLEOTIDE SEQUENCE [LARGE SCALE GENOMIC DNA]</scope>
    <source>
        <strain evidence="2">cv. Punajuju</strain>
    </source>
</reference>
<protein>
    <submittedName>
        <fullName evidence="1">Uncharacterized protein</fullName>
    </submittedName>
</protein>
<keyword evidence="2" id="KW-1185">Reference proteome</keyword>
<dbReference type="Proteomes" id="UP001055811">
    <property type="component" value="Linkage Group LG05"/>
</dbReference>